<sequence>MSIVYGNERKDSSSIELSRLVRNEMASALSGKSVLGLFCRVQYCDYMIQAYIPVVFGCTIRLLDHSTSASSGHVKYFCWDPQLNTEARDDFDSITMKWYRQLMHNVRIASKKLTCISQDIYNGLVGCSVLASLTRSFTKSFMFIKKGTTRRASSSMSDLTSSEWKKHERRTTGTLMRTDHDLMLELNEGLRRGMLMTLIQRSLSVCALSPAMLPSKAAHSMVVMRSIWLPPVRGDESGRGGLATRIISYMRWAVENFRSIGLDPSQMLPLDPPPELCIYCYQFVPLQCRRSLTIRVRIATDTAVAIW</sequence>
<name>A0ACC0ABB0_CATRO</name>
<evidence type="ECO:0000313" key="2">
    <source>
        <dbReference type="Proteomes" id="UP001060085"/>
    </source>
</evidence>
<proteinExistence type="predicted"/>
<comment type="caution">
    <text evidence="1">The sequence shown here is derived from an EMBL/GenBank/DDBJ whole genome shotgun (WGS) entry which is preliminary data.</text>
</comment>
<dbReference type="Proteomes" id="UP001060085">
    <property type="component" value="Linkage Group LG06"/>
</dbReference>
<keyword evidence="2" id="KW-1185">Reference proteome</keyword>
<organism evidence="1 2">
    <name type="scientific">Catharanthus roseus</name>
    <name type="common">Madagascar periwinkle</name>
    <name type="synonym">Vinca rosea</name>
    <dbReference type="NCBI Taxonomy" id="4058"/>
    <lineage>
        <taxon>Eukaryota</taxon>
        <taxon>Viridiplantae</taxon>
        <taxon>Streptophyta</taxon>
        <taxon>Embryophyta</taxon>
        <taxon>Tracheophyta</taxon>
        <taxon>Spermatophyta</taxon>
        <taxon>Magnoliopsida</taxon>
        <taxon>eudicotyledons</taxon>
        <taxon>Gunneridae</taxon>
        <taxon>Pentapetalae</taxon>
        <taxon>asterids</taxon>
        <taxon>lamiids</taxon>
        <taxon>Gentianales</taxon>
        <taxon>Apocynaceae</taxon>
        <taxon>Rauvolfioideae</taxon>
        <taxon>Vinceae</taxon>
        <taxon>Catharanthinae</taxon>
        <taxon>Catharanthus</taxon>
    </lineage>
</organism>
<dbReference type="EMBL" id="CM044706">
    <property type="protein sequence ID" value="KAI5658150.1"/>
    <property type="molecule type" value="Genomic_DNA"/>
</dbReference>
<evidence type="ECO:0000313" key="1">
    <source>
        <dbReference type="EMBL" id="KAI5658150.1"/>
    </source>
</evidence>
<gene>
    <name evidence="1" type="ORF">M9H77_26943</name>
</gene>
<protein>
    <submittedName>
        <fullName evidence="1">Uncharacterized protein</fullName>
    </submittedName>
</protein>
<accession>A0ACC0ABB0</accession>
<reference evidence="2" key="1">
    <citation type="journal article" date="2023" name="Nat. Plants">
        <title>Single-cell RNA sequencing provides a high-resolution roadmap for understanding the multicellular compartmentation of specialized metabolism.</title>
        <authorList>
            <person name="Sun S."/>
            <person name="Shen X."/>
            <person name="Li Y."/>
            <person name="Li Y."/>
            <person name="Wang S."/>
            <person name="Li R."/>
            <person name="Zhang H."/>
            <person name="Shen G."/>
            <person name="Guo B."/>
            <person name="Wei J."/>
            <person name="Xu J."/>
            <person name="St-Pierre B."/>
            <person name="Chen S."/>
            <person name="Sun C."/>
        </authorList>
    </citation>
    <scope>NUCLEOTIDE SEQUENCE [LARGE SCALE GENOMIC DNA]</scope>
</reference>